<evidence type="ECO:0000313" key="2">
    <source>
        <dbReference type="Proteomes" id="UP000450012"/>
    </source>
</evidence>
<proteinExistence type="predicted"/>
<organism evidence="1 2">
    <name type="scientific">Duganella rivi</name>
    <dbReference type="NCBI Taxonomy" id="2666083"/>
    <lineage>
        <taxon>Bacteria</taxon>
        <taxon>Pseudomonadati</taxon>
        <taxon>Pseudomonadota</taxon>
        <taxon>Betaproteobacteria</taxon>
        <taxon>Burkholderiales</taxon>
        <taxon>Oxalobacteraceae</taxon>
        <taxon>Telluria group</taxon>
        <taxon>Duganella</taxon>
    </lineage>
</organism>
<accession>A0A7X4GMR2</accession>
<reference evidence="1 2" key="1">
    <citation type="submission" date="2019-12" db="EMBL/GenBank/DDBJ databases">
        <title>Novel species isolated from a subtropical stream in China.</title>
        <authorList>
            <person name="Lu H."/>
        </authorList>
    </citation>
    <scope>NUCLEOTIDE SEQUENCE [LARGE SCALE GENOMIC DNA]</scope>
    <source>
        <strain evidence="1 2">FT55W</strain>
    </source>
</reference>
<name>A0A7X4GMR2_9BURK</name>
<sequence length="158" mass="17613">MRTTETRELSAFGRLVQNRSRNLSLLKLIETTLARLDEQLMEVQLANDAADRFIARIKEHGITIDDGTDLVAIFEDARDQMSEFYRVTNECHISVAADADLSDEDGIVEAFARLADEAAELHNKLNTLAWLIGESIADGETPIEQEFTSADALFAALR</sequence>
<evidence type="ECO:0000313" key="1">
    <source>
        <dbReference type="EMBL" id="MYM65387.1"/>
    </source>
</evidence>
<dbReference type="RefSeq" id="WP_161012001.1">
    <property type="nucleotide sequence ID" value="NZ_WWCK01000001.1"/>
</dbReference>
<gene>
    <name evidence="1" type="ORF">GTP45_00885</name>
</gene>
<keyword evidence="2" id="KW-1185">Reference proteome</keyword>
<dbReference type="AlphaFoldDB" id="A0A7X4GMR2"/>
<comment type="caution">
    <text evidence="1">The sequence shown here is derived from an EMBL/GenBank/DDBJ whole genome shotgun (WGS) entry which is preliminary data.</text>
</comment>
<dbReference type="EMBL" id="WWCK01000001">
    <property type="protein sequence ID" value="MYM65387.1"/>
    <property type="molecule type" value="Genomic_DNA"/>
</dbReference>
<protein>
    <submittedName>
        <fullName evidence="1">Uncharacterized protein</fullName>
    </submittedName>
</protein>
<dbReference type="Proteomes" id="UP000450012">
    <property type="component" value="Unassembled WGS sequence"/>
</dbReference>